<accession>A0ABX7E1C4</accession>
<keyword evidence="2" id="KW-1185">Reference proteome</keyword>
<name>A0ABX7E1C4_9BACI</name>
<dbReference type="EMBL" id="CP065425">
    <property type="protein sequence ID" value="QQZ09332.1"/>
    <property type="molecule type" value="Genomic_DNA"/>
</dbReference>
<sequence length="99" mass="11551">MSKQRFAKQANAWIQQMMQITSQVYFDQQISAQKQLQLANKQALFSESLNALHQRKLDSSQQLFELHQIIQDLRKNFQKQFGPEPTLPKEISTETSLLS</sequence>
<proteinExistence type="predicted"/>
<gene>
    <name evidence="1" type="ORF">I5776_20620</name>
</gene>
<organism evidence="1 2">
    <name type="scientific">Heyndrickxia vini</name>
    <dbReference type="NCBI Taxonomy" id="1476025"/>
    <lineage>
        <taxon>Bacteria</taxon>
        <taxon>Bacillati</taxon>
        <taxon>Bacillota</taxon>
        <taxon>Bacilli</taxon>
        <taxon>Bacillales</taxon>
        <taxon>Bacillaceae</taxon>
        <taxon>Heyndrickxia</taxon>
    </lineage>
</organism>
<dbReference type="RefSeq" id="WP_202778347.1">
    <property type="nucleotide sequence ID" value="NZ_CP065425.1"/>
</dbReference>
<evidence type="ECO:0000313" key="1">
    <source>
        <dbReference type="EMBL" id="QQZ09332.1"/>
    </source>
</evidence>
<protein>
    <submittedName>
        <fullName evidence="1">Uncharacterized protein</fullName>
    </submittedName>
</protein>
<reference evidence="1 2" key="1">
    <citation type="submission" date="2020-11" db="EMBL/GenBank/DDBJ databases">
        <title>Taxonomic evaluation of the Bacillus sporothermodurans group of bacteria based on whole genome sequences.</title>
        <authorList>
            <person name="Fiedler G."/>
            <person name="Herbstmann A.-D."/>
            <person name="Doll E."/>
            <person name="Wenning M."/>
            <person name="Brinks E."/>
            <person name="Kabisch J."/>
            <person name="Breitenwieser F."/>
            <person name="Lappann M."/>
            <person name="Boehnlein C."/>
            <person name="Franz C."/>
        </authorList>
    </citation>
    <scope>NUCLEOTIDE SEQUENCE [LARGE SCALE GENOMIC DNA]</scope>
    <source>
        <strain evidence="1 2">JCM 19841</strain>
    </source>
</reference>
<dbReference type="Proteomes" id="UP000595691">
    <property type="component" value="Chromosome"/>
</dbReference>
<evidence type="ECO:0000313" key="2">
    <source>
        <dbReference type="Proteomes" id="UP000595691"/>
    </source>
</evidence>